<dbReference type="RefSeq" id="XP_016635114.1">
    <property type="nucleotide sequence ID" value="XM_016774168.1"/>
</dbReference>
<dbReference type="SUPFAM" id="SSF69118">
    <property type="entry name" value="AhpD-like"/>
    <property type="match status" value="1"/>
</dbReference>
<organism evidence="3 4">
    <name type="scientific">Fonsecaea multimorphosa CBS 102226</name>
    <dbReference type="NCBI Taxonomy" id="1442371"/>
    <lineage>
        <taxon>Eukaryota</taxon>
        <taxon>Fungi</taxon>
        <taxon>Dikarya</taxon>
        <taxon>Ascomycota</taxon>
        <taxon>Pezizomycotina</taxon>
        <taxon>Eurotiomycetes</taxon>
        <taxon>Chaetothyriomycetidae</taxon>
        <taxon>Chaetothyriales</taxon>
        <taxon>Herpotrichiellaceae</taxon>
        <taxon>Fonsecaea</taxon>
    </lineage>
</organism>
<dbReference type="VEuPathDB" id="FungiDB:Z520_03658"/>
<evidence type="ECO:0000259" key="2">
    <source>
        <dbReference type="Pfam" id="PF02627"/>
    </source>
</evidence>
<evidence type="ECO:0000256" key="1">
    <source>
        <dbReference type="SAM" id="MobiDB-lite"/>
    </source>
</evidence>
<dbReference type="OrthoDB" id="9998495at2759"/>
<dbReference type="InterPro" id="IPR003779">
    <property type="entry name" value="CMD-like"/>
</dbReference>
<dbReference type="Pfam" id="PF02627">
    <property type="entry name" value="CMD"/>
    <property type="match status" value="1"/>
</dbReference>
<dbReference type="EMBL" id="KN848066">
    <property type="protein sequence ID" value="KIY00992.1"/>
    <property type="molecule type" value="Genomic_DNA"/>
</dbReference>
<feature type="region of interest" description="Disordered" evidence="1">
    <location>
        <begin position="179"/>
        <end position="199"/>
    </location>
</feature>
<evidence type="ECO:0000313" key="4">
    <source>
        <dbReference type="Proteomes" id="UP000053411"/>
    </source>
</evidence>
<dbReference type="GO" id="GO:0051920">
    <property type="term" value="F:peroxiredoxin activity"/>
    <property type="evidence" value="ECO:0007669"/>
    <property type="project" value="InterPro"/>
</dbReference>
<dbReference type="PANTHER" id="PTHR34846">
    <property type="entry name" value="4-CARBOXYMUCONOLACTONE DECARBOXYLASE FAMILY PROTEIN (AFU_ORTHOLOGUE AFUA_6G11590)"/>
    <property type="match status" value="1"/>
</dbReference>
<dbReference type="Proteomes" id="UP000053411">
    <property type="component" value="Unassembled WGS sequence"/>
</dbReference>
<feature type="domain" description="Carboxymuconolactone decarboxylase-like" evidence="2">
    <location>
        <begin position="54"/>
        <end position="107"/>
    </location>
</feature>
<dbReference type="PANTHER" id="PTHR34846:SF11">
    <property type="entry name" value="4-CARBOXYMUCONOLACTONE DECARBOXYLASE FAMILY PROTEIN (AFU_ORTHOLOGUE AFUA_6G11590)"/>
    <property type="match status" value="1"/>
</dbReference>
<proteinExistence type="predicted"/>
<dbReference type="GeneID" id="27709404"/>
<keyword evidence="4" id="KW-1185">Reference proteome</keyword>
<dbReference type="STRING" id="1442371.A0A0D2IVB4"/>
<accession>A0A0D2IVB4</accession>
<name>A0A0D2IVB4_9EURO</name>
<dbReference type="AlphaFoldDB" id="A0A0D2IVB4"/>
<feature type="compositionally biased region" description="Basic and acidic residues" evidence="1">
    <location>
        <begin position="179"/>
        <end position="192"/>
    </location>
</feature>
<protein>
    <recommendedName>
        <fullName evidence="2">Carboxymuconolactone decarboxylase-like domain-containing protein</fullName>
    </recommendedName>
</protein>
<sequence length="199" mass="22007">MRVNYVPEPSASTPSSEREIVDRIRARRAPDGLLELDRILLHSVPLAAGWDCFFRNIRTNTLLAADVRELAICRVAVLNQAWYEWMHHAPLARAAGISETALDSILAGGQEGLSRTLQLVVRYTDAVTKDVAVSGQLFDEVQAAFSTRDVVELTATIAAYNCVSRFLVALNIGDCNERPPGKLTPREDKDQARSVVSRF</sequence>
<dbReference type="InterPro" id="IPR029032">
    <property type="entry name" value="AhpD-like"/>
</dbReference>
<evidence type="ECO:0000313" key="3">
    <source>
        <dbReference type="EMBL" id="KIY00992.1"/>
    </source>
</evidence>
<dbReference type="Gene3D" id="1.20.1290.10">
    <property type="entry name" value="AhpD-like"/>
    <property type="match status" value="1"/>
</dbReference>
<reference evidence="3 4" key="1">
    <citation type="submission" date="2015-01" db="EMBL/GenBank/DDBJ databases">
        <title>The Genome Sequence of Fonsecaea multimorphosa CBS 102226.</title>
        <authorList>
            <consortium name="The Broad Institute Genomics Platform"/>
            <person name="Cuomo C."/>
            <person name="de Hoog S."/>
            <person name="Gorbushina A."/>
            <person name="Stielow B."/>
            <person name="Teixiera M."/>
            <person name="Abouelleil A."/>
            <person name="Chapman S.B."/>
            <person name="Priest M."/>
            <person name="Young S.K."/>
            <person name="Wortman J."/>
            <person name="Nusbaum C."/>
            <person name="Birren B."/>
        </authorList>
    </citation>
    <scope>NUCLEOTIDE SEQUENCE [LARGE SCALE GENOMIC DNA]</scope>
    <source>
        <strain evidence="3 4">CBS 102226</strain>
    </source>
</reference>
<gene>
    <name evidence="3" type="ORF">Z520_03658</name>
</gene>